<organism evidence="3 4">
    <name type="scientific">Meripilus lineatus</name>
    <dbReference type="NCBI Taxonomy" id="2056292"/>
    <lineage>
        <taxon>Eukaryota</taxon>
        <taxon>Fungi</taxon>
        <taxon>Dikarya</taxon>
        <taxon>Basidiomycota</taxon>
        <taxon>Agaricomycotina</taxon>
        <taxon>Agaricomycetes</taxon>
        <taxon>Polyporales</taxon>
        <taxon>Meripilaceae</taxon>
        <taxon>Meripilus</taxon>
    </lineage>
</organism>
<dbReference type="PANTHER" id="PTHR33840:SF2">
    <property type="entry name" value="TLE1 PHOSPHOLIPASE DOMAIN-CONTAINING PROTEIN"/>
    <property type="match status" value="1"/>
</dbReference>
<reference evidence="3" key="1">
    <citation type="submission" date="2022-07" db="EMBL/GenBank/DDBJ databases">
        <title>Genome Sequence of Physisporinus lineatus.</title>
        <authorList>
            <person name="Buettner E."/>
        </authorList>
    </citation>
    <scope>NUCLEOTIDE SEQUENCE</scope>
    <source>
        <strain evidence="3">VT162</strain>
    </source>
</reference>
<evidence type="ECO:0000259" key="2">
    <source>
        <dbReference type="Pfam" id="PF09994"/>
    </source>
</evidence>
<accession>A0AAD5V7F7</accession>
<name>A0AAD5V7F7_9APHY</name>
<feature type="region of interest" description="Disordered" evidence="1">
    <location>
        <begin position="1"/>
        <end position="34"/>
    </location>
</feature>
<dbReference type="EMBL" id="JANAWD010000069">
    <property type="protein sequence ID" value="KAJ3488331.1"/>
    <property type="molecule type" value="Genomic_DNA"/>
</dbReference>
<dbReference type="PANTHER" id="PTHR33840">
    <property type="match status" value="1"/>
</dbReference>
<feature type="compositionally biased region" description="Basic and acidic residues" evidence="1">
    <location>
        <begin position="298"/>
        <end position="324"/>
    </location>
</feature>
<protein>
    <recommendedName>
        <fullName evidence="2">T6SS Phospholipase effector Tle1-like catalytic domain-containing protein</fullName>
    </recommendedName>
</protein>
<gene>
    <name evidence="3" type="ORF">NLI96_g2925</name>
</gene>
<sequence length="576" mass="64098">MTTPSMSMSKSTSSGGDTLINEPLSPSASGFSATPEQVDAMNHTVPPTHASRTLVLCFDGTGDQFDNDNSNVVLFFSMLKKDDRKQQMVYYQTGIGTYTNESIISPIASKVSKTLDSMVAWNLNSHVMSGYEFLMQNYEAGDKICLFGFSRGAYTARALAGMVHKVGLLPACNHQQVPFAYKMFLKTDEAGWKQSTAFKKAFSMDVDIDFIGVWDTVNSVGIIPHRLPFTASNTAVKVFRHAVSLDERRAKFKANLFNRPTKKEQALGTHPGEMPKAGADVVTINTAPNGANGANGAHNKESSLKKKNGNSERKKQRQMEREFSMNDGCHSQETDVLEVWFAGCHCDVGGGSVANETRHNLARIPLRWMVRQCFKTNTGIQFHASLLRSIGMEPATLWPVVQTRPEALTYSSLPHAAQAALIDHVRECSKQPPVSPPVPEESAMPGGYTPVVNVGYAETPLAVGPDGKTALIMSEEEEDLRDALCPIYDQLSLAPSWWFLELFPMRHREQRDDDHWIGNWSLNLGRGRKIPKRIQRRQEFHVHRSVKIRLDAGENLPGGRYTPKARQWEVEPNWVD</sequence>
<dbReference type="AlphaFoldDB" id="A0AAD5V7F7"/>
<evidence type="ECO:0000313" key="4">
    <source>
        <dbReference type="Proteomes" id="UP001212997"/>
    </source>
</evidence>
<feature type="region of interest" description="Disordered" evidence="1">
    <location>
        <begin position="287"/>
        <end position="328"/>
    </location>
</feature>
<feature type="domain" description="T6SS Phospholipase effector Tle1-like catalytic" evidence="2">
    <location>
        <begin position="52"/>
        <end position="372"/>
    </location>
</feature>
<dbReference type="Proteomes" id="UP001212997">
    <property type="component" value="Unassembled WGS sequence"/>
</dbReference>
<dbReference type="Pfam" id="PF09994">
    <property type="entry name" value="T6SS_Tle1-like_cat"/>
    <property type="match status" value="1"/>
</dbReference>
<comment type="caution">
    <text evidence="3">The sequence shown here is derived from an EMBL/GenBank/DDBJ whole genome shotgun (WGS) entry which is preliminary data.</text>
</comment>
<dbReference type="InterPro" id="IPR018712">
    <property type="entry name" value="Tle1-like_cat"/>
</dbReference>
<evidence type="ECO:0000313" key="3">
    <source>
        <dbReference type="EMBL" id="KAJ3488331.1"/>
    </source>
</evidence>
<proteinExistence type="predicted"/>
<feature type="compositionally biased region" description="Polar residues" evidence="1">
    <location>
        <begin position="24"/>
        <end position="34"/>
    </location>
</feature>
<evidence type="ECO:0000256" key="1">
    <source>
        <dbReference type="SAM" id="MobiDB-lite"/>
    </source>
</evidence>
<keyword evidence="4" id="KW-1185">Reference proteome</keyword>
<feature type="compositionally biased region" description="Low complexity" evidence="1">
    <location>
        <begin position="1"/>
        <end position="14"/>
    </location>
</feature>